<dbReference type="EMBL" id="MCFA01000090">
    <property type="protein sequence ID" value="ORY09139.1"/>
    <property type="molecule type" value="Genomic_DNA"/>
</dbReference>
<feature type="compositionally biased region" description="Basic and acidic residues" evidence="1">
    <location>
        <begin position="92"/>
        <end position="108"/>
    </location>
</feature>
<gene>
    <name evidence="2" type="ORF">BCR34DRAFT_603045</name>
</gene>
<evidence type="ECO:0000313" key="3">
    <source>
        <dbReference type="Proteomes" id="UP000193144"/>
    </source>
</evidence>
<organism evidence="2 3">
    <name type="scientific">Clohesyomyces aquaticus</name>
    <dbReference type="NCBI Taxonomy" id="1231657"/>
    <lineage>
        <taxon>Eukaryota</taxon>
        <taxon>Fungi</taxon>
        <taxon>Dikarya</taxon>
        <taxon>Ascomycota</taxon>
        <taxon>Pezizomycotina</taxon>
        <taxon>Dothideomycetes</taxon>
        <taxon>Pleosporomycetidae</taxon>
        <taxon>Pleosporales</taxon>
        <taxon>Lindgomycetaceae</taxon>
        <taxon>Clohesyomyces</taxon>
    </lineage>
</organism>
<sequence length="141" mass="15319">MKVPHSNGKGRLMIFRICAWLSFWFTTALLILGNTYGNATQFARGVLLFTPRTSASLSDLDQAVTLRAGALTVICSIWVALKPAAVAEEKGLRERDAEATGSDDRVAEVEENTDTEIPHQDMPVWSDLGVQLVSKGGDVDV</sequence>
<dbReference type="AlphaFoldDB" id="A0A1Y1ZG18"/>
<name>A0A1Y1ZG18_9PLEO</name>
<accession>A0A1Y1ZG18</accession>
<keyword evidence="3" id="KW-1185">Reference proteome</keyword>
<evidence type="ECO:0000313" key="2">
    <source>
        <dbReference type="EMBL" id="ORY09139.1"/>
    </source>
</evidence>
<proteinExistence type="predicted"/>
<dbReference type="OrthoDB" id="2309723at2759"/>
<dbReference type="Proteomes" id="UP000193144">
    <property type="component" value="Unassembled WGS sequence"/>
</dbReference>
<feature type="region of interest" description="Disordered" evidence="1">
    <location>
        <begin position="92"/>
        <end position="121"/>
    </location>
</feature>
<comment type="caution">
    <text evidence="2">The sequence shown here is derived from an EMBL/GenBank/DDBJ whole genome shotgun (WGS) entry which is preliminary data.</text>
</comment>
<reference evidence="2 3" key="1">
    <citation type="submission" date="2016-07" db="EMBL/GenBank/DDBJ databases">
        <title>Pervasive Adenine N6-methylation of Active Genes in Fungi.</title>
        <authorList>
            <consortium name="DOE Joint Genome Institute"/>
            <person name="Mondo S.J."/>
            <person name="Dannebaum R.O."/>
            <person name="Kuo R.C."/>
            <person name="Labutti K."/>
            <person name="Haridas S."/>
            <person name="Kuo A."/>
            <person name="Salamov A."/>
            <person name="Ahrendt S.R."/>
            <person name="Lipzen A."/>
            <person name="Sullivan W."/>
            <person name="Andreopoulos W.B."/>
            <person name="Clum A."/>
            <person name="Lindquist E."/>
            <person name="Daum C."/>
            <person name="Ramamoorthy G.K."/>
            <person name="Gryganskyi A."/>
            <person name="Culley D."/>
            <person name="Magnuson J.K."/>
            <person name="James T.Y."/>
            <person name="O'Malley M.A."/>
            <person name="Stajich J.E."/>
            <person name="Spatafora J.W."/>
            <person name="Visel A."/>
            <person name="Grigoriev I.V."/>
        </authorList>
    </citation>
    <scope>NUCLEOTIDE SEQUENCE [LARGE SCALE GENOMIC DNA]</scope>
    <source>
        <strain evidence="2 3">CBS 115471</strain>
    </source>
</reference>
<protein>
    <submittedName>
        <fullName evidence="2">Uncharacterized protein</fullName>
    </submittedName>
</protein>
<evidence type="ECO:0000256" key="1">
    <source>
        <dbReference type="SAM" id="MobiDB-lite"/>
    </source>
</evidence>